<dbReference type="Proteomes" id="UP000828390">
    <property type="component" value="Unassembled WGS sequence"/>
</dbReference>
<gene>
    <name evidence="1" type="ORF">DPMN_146428</name>
</gene>
<name>A0A9D4F712_DREPO</name>
<reference evidence="1" key="2">
    <citation type="submission" date="2020-11" db="EMBL/GenBank/DDBJ databases">
        <authorList>
            <person name="McCartney M.A."/>
            <person name="Auch B."/>
            <person name="Kono T."/>
            <person name="Mallez S."/>
            <person name="Becker A."/>
            <person name="Gohl D.M."/>
            <person name="Silverstein K.A.T."/>
            <person name="Koren S."/>
            <person name="Bechman K.B."/>
            <person name="Herman A."/>
            <person name="Abrahante J.E."/>
            <person name="Garbe J."/>
        </authorList>
    </citation>
    <scope>NUCLEOTIDE SEQUENCE</scope>
    <source>
        <strain evidence="1">Duluth1</strain>
        <tissue evidence="1">Whole animal</tissue>
    </source>
</reference>
<organism evidence="1 2">
    <name type="scientific">Dreissena polymorpha</name>
    <name type="common">Zebra mussel</name>
    <name type="synonym">Mytilus polymorpha</name>
    <dbReference type="NCBI Taxonomy" id="45954"/>
    <lineage>
        <taxon>Eukaryota</taxon>
        <taxon>Metazoa</taxon>
        <taxon>Spiralia</taxon>
        <taxon>Lophotrochozoa</taxon>
        <taxon>Mollusca</taxon>
        <taxon>Bivalvia</taxon>
        <taxon>Autobranchia</taxon>
        <taxon>Heteroconchia</taxon>
        <taxon>Euheterodonta</taxon>
        <taxon>Imparidentia</taxon>
        <taxon>Neoheterodontei</taxon>
        <taxon>Myida</taxon>
        <taxon>Dreissenoidea</taxon>
        <taxon>Dreissenidae</taxon>
        <taxon>Dreissena</taxon>
    </lineage>
</organism>
<proteinExistence type="predicted"/>
<reference evidence="1" key="1">
    <citation type="journal article" date="2019" name="bioRxiv">
        <title>The Genome of the Zebra Mussel, Dreissena polymorpha: A Resource for Invasive Species Research.</title>
        <authorList>
            <person name="McCartney M.A."/>
            <person name="Auch B."/>
            <person name="Kono T."/>
            <person name="Mallez S."/>
            <person name="Zhang Y."/>
            <person name="Obille A."/>
            <person name="Becker A."/>
            <person name="Abrahante J.E."/>
            <person name="Garbe J."/>
            <person name="Badalamenti J.P."/>
            <person name="Herman A."/>
            <person name="Mangelson H."/>
            <person name="Liachko I."/>
            <person name="Sullivan S."/>
            <person name="Sone E.D."/>
            <person name="Koren S."/>
            <person name="Silverstein K.A.T."/>
            <person name="Beckman K.B."/>
            <person name="Gohl D.M."/>
        </authorList>
    </citation>
    <scope>NUCLEOTIDE SEQUENCE</scope>
    <source>
        <strain evidence="1">Duluth1</strain>
        <tissue evidence="1">Whole animal</tissue>
    </source>
</reference>
<dbReference type="EMBL" id="JAIWYP010000007">
    <property type="protein sequence ID" value="KAH3792927.1"/>
    <property type="molecule type" value="Genomic_DNA"/>
</dbReference>
<evidence type="ECO:0000313" key="1">
    <source>
        <dbReference type="EMBL" id="KAH3792927.1"/>
    </source>
</evidence>
<accession>A0A9D4F712</accession>
<protein>
    <submittedName>
        <fullName evidence="1">Uncharacterized protein</fullName>
    </submittedName>
</protein>
<dbReference type="AlphaFoldDB" id="A0A9D4F712"/>
<keyword evidence="2" id="KW-1185">Reference proteome</keyword>
<comment type="caution">
    <text evidence="1">The sequence shown here is derived from an EMBL/GenBank/DDBJ whole genome shotgun (WGS) entry which is preliminary data.</text>
</comment>
<evidence type="ECO:0000313" key="2">
    <source>
        <dbReference type="Proteomes" id="UP000828390"/>
    </source>
</evidence>
<sequence>MSGDVQTSVKSTKGLIANTTVPFHTITLPYAQCIERCLRTSSCTFIQYDETRLFVSCTHRPSQRREQGPGR</sequence>